<feature type="compositionally biased region" description="Polar residues" evidence="1">
    <location>
        <begin position="20"/>
        <end position="30"/>
    </location>
</feature>
<evidence type="ECO:0000256" key="1">
    <source>
        <dbReference type="SAM" id="MobiDB-lite"/>
    </source>
</evidence>
<gene>
    <name evidence="2" type="ORF">ERS007657_02269</name>
    <name evidence="3" type="ORF">ERS007661_04098</name>
</gene>
<proteinExistence type="predicted"/>
<sequence length="66" mass="6542">MSGWGAVIQVVNSARKPSASDPSLSKSMNGSRSDTASARSSSVVRAASRNPASASNGCSATNNSGL</sequence>
<dbReference type="AlphaFoldDB" id="A0A654U1N6"/>
<dbReference type="EMBL" id="CQQC01002174">
    <property type="protein sequence ID" value="CNW57280.1"/>
    <property type="molecule type" value="Genomic_DNA"/>
</dbReference>
<evidence type="ECO:0000313" key="2">
    <source>
        <dbReference type="EMBL" id="CFR84432.1"/>
    </source>
</evidence>
<dbReference type="EMBL" id="CGCX01000846">
    <property type="protein sequence ID" value="CFR84432.1"/>
    <property type="molecule type" value="Genomic_DNA"/>
</dbReference>
<feature type="region of interest" description="Disordered" evidence="1">
    <location>
        <begin position="13"/>
        <end position="66"/>
    </location>
</feature>
<accession>A0A654U1N6</accession>
<name>A0A654U1N6_MYCTX</name>
<organism evidence="2 5">
    <name type="scientific">Mycobacterium tuberculosis</name>
    <dbReference type="NCBI Taxonomy" id="1773"/>
    <lineage>
        <taxon>Bacteria</taxon>
        <taxon>Bacillati</taxon>
        <taxon>Actinomycetota</taxon>
        <taxon>Actinomycetes</taxon>
        <taxon>Mycobacteriales</taxon>
        <taxon>Mycobacteriaceae</taxon>
        <taxon>Mycobacterium</taxon>
        <taxon>Mycobacterium tuberculosis complex</taxon>
    </lineage>
</organism>
<dbReference type="Proteomes" id="UP000039217">
    <property type="component" value="Unassembled WGS sequence"/>
</dbReference>
<evidence type="ECO:0000313" key="4">
    <source>
        <dbReference type="Proteomes" id="UP000039217"/>
    </source>
</evidence>
<protein>
    <submittedName>
        <fullName evidence="2">Uncharacterized protein</fullName>
    </submittedName>
</protein>
<feature type="compositionally biased region" description="Low complexity" evidence="1">
    <location>
        <begin position="31"/>
        <end position="55"/>
    </location>
</feature>
<reference evidence="4 5" key="1">
    <citation type="submission" date="2015-03" db="EMBL/GenBank/DDBJ databases">
        <authorList>
            <consortium name="Pathogen Informatics"/>
        </authorList>
    </citation>
    <scope>NUCLEOTIDE SEQUENCE [LARGE SCALE GENOMIC DNA]</scope>
    <source>
        <strain evidence="2 5">C09601061</strain>
        <strain evidence="3 4">D00501624</strain>
    </source>
</reference>
<feature type="compositionally biased region" description="Polar residues" evidence="1">
    <location>
        <begin position="56"/>
        <end position="66"/>
    </location>
</feature>
<evidence type="ECO:0000313" key="5">
    <source>
        <dbReference type="Proteomes" id="UP000046680"/>
    </source>
</evidence>
<dbReference type="Proteomes" id="UP000046680">
    <property type="component" value="Unassembled WGS sequence"/>
</dbReference>
<evidence type="ECO:0000313" key="3">
    <source>
        <dbReference type="EMBL" id="CNW57280.1"/>
    </source>
</evidence>